<dbReference type="Proteomes" id="UP000288794">
    <property type="component" value="Unassembled WGS sequence"/>
</dbReference>
<dbReference type="InterPro" id="IPR006059">
    <property type="entry name" value="SBP"/>
</dbReference>
<protein>
    <submittedName>
        <fullName evidence="5">ABC transporter substrate-binding protein</fullName>
    </submittedName>
</protein>
<dbReference type="SUPFAM" id="SSF53850">
    <property type="entry name" value="Periplasmic binding protein-like II"/>
    <property type="match status" value="1"/>
</dbReference>
<name>A0A443IAX1_9GAMM</name>
<accession>A0A443IAX1</accession>
<sequence length="421" mass="46648">MKKLTLSILAAAVASLSHYASAVTIRMECPTSPGGKDYCSYVKARFEKTTGDTLEFVELPAASDEKLALLQQLFAAKDEKAVDVFQSDTIWIGLLDKHTLDLTDEFGKTRDRYFKGAWNNDTLNGRLKALPFYLDVGMLYYRKDLLEKYQEQPPKTWEELTRIATKIQDEERKSGRNNFWGMVFQGKSYEGLTCNALEWINSSGGGTFVDEKGNITINNPQAAKILDLAASWIGKITPKGALGYKEEESRAVFQNGDALFMRNWPYAYQLSQGDDSPLRDKVGIMPLPSGEGGESSATLGGWQWSVNANTQNKAAVYALLKIVADDDAQKVALKTMGFTPSNPALYKDKEVLATAPQLALFAPVFDAAIARPATPTRAQYPKVSNAIFNQVFQVLNGNANGQNAVVALEKRLQRIKGQQWR</sequence>
<organism evidence="5 6">
    <name type="scientific">[Pantoea] beijingensis</name>
    <dbReference type="NCBI Taxonomy" id="1324864"/>
    <lineage>
        <taxon>Bacteria</taxon>
        <taxon>Pseudomonadati</taxon>
        <taxon>Pseudomonadota</taxon>
        <taxon>Gammaproteobacteria</taxon>
        <taxon>Enterobacterales</taxon>
        <taxon>Erwiniaceae</taxon>
        <taxon>Erwinia</taxon>
    </lineage>
</organism>
<keyword evidence="3 4" id="KW-0732">Signal</keyword>
<evidence type="ECO:0000256" key="1">
    <source>
        <dbReference type="ARBA" id="ARBA00008520"/>
    </source>
</evidence>
<comment type="similarity">
    <text evidence="1">Belongs to the bacterial solute-binding protein 1 family.</text>
</comment>
<evidence type="ECO:0000256" key="4">
    <source>
        <dbReference type="SAM" id="SignalP"/>
    </source>
</evidence>
<evidence type="ECO:0000256" key="2">
    <source>
        <dbReference type="ARBA" id="ARBA00022448"/>
    </source>
</evidence>
<dbReference type="PANTHER" id="PTHR30061:SF50">
    <property type="entry name" value="MALTOSE_MALTODEXTRIN-BINDING PERIPLASMIC PROTEIN"/>
    <property type="match status" value="1"/>
</dbReference>
<keyword evidence="6" id="KW-1185">Reference proteome</keyword>
<dbReference type="CDD" id="cd14750">
    <property type="entry name" value="PBP2_TMBP"/>
    <property type="match status" value="1"/>
</dbReference>
<keyword evidence="2" id="KW-0813">Transport</keyword>
<dbReference type="AlphaFoldDB" id="A0A443IAX1"/>
<dbReference type="Pfam" id="PF01547">
    <property type="entry name" value="SBP_bac_1"/>
    <property type="match status" value="1"/>
</dbReference>
<dbReference type="GO" id="GO:1901982">
    <property type="term" value="F:maltose binding"/>
    <property type="evidence" value="ECO:0007669"/>
    <property type="project" value="TreeGrafter"/>
</dbReference>
<evidence type="ECO:0000256" key="3">
    <source>
        <dbReference type="ARBA" id="ARBA00022729"/>
    </source>
</evidence>
<dbReference type="PANTHER" id="PTHR30061">
    <property type="entry name" value="MALTOSE-BINDING PERIPLASMIC PROTEIN"/>
    <property type="match status" value="1"/>
</dbReference>
<proteinExistence type="inferred from homology"/>
<dbReference type="GO" id="GO:0055052">
    <property type="term" value="C:ATP-binding cassette (ABC) transporter complex, substrate-binding subunit-containing"/>
    <property type="evidence" value="ECO:0007669"/>
    <property type="project" value="TreeGrafter"/>
</dbReference>
<comment type="caution">
    <text evidence="5">The sequence shown here is derived from an EMBL/GenBank/DDBJ whole genome shotgun (WGS) entry which is preliminary data.</text>
</comment>
<reference evidence="5 6" key="1">
    <citation type="submission" date="2014-04" db="EMBL/GenBank/DDBJ databases">
        <title>Draft genome sequence of Pantoea beijingensis strain LMG 27579, an emerging pathogen to Pleurotus eryngii with potential industrial application.</title>
        <authorList>
            <person name="Xu F."/>
            <person name="Liu Y."/>
            <person name="Wang S."/>
            <person name="Yin Y."/>
            <person name="Ma Y."/>
            <person name="Zhao S."/>
            <person name="Rong C."/>
        </authorList>
    </citation>
    <scope>NUCLEOTIDE SEQUENCE [LARGE SCALE GENOMIC DNA]</scope>
    <source>
        <strain evidence="5 6">LMG 27579</strain>
    </source>
</reference>
<evidence type="ECO:0000313" key="5">
    <source>
        <dbReference type="EMBL" id="RWR01371.1"/>
    </source>
</evidence>
<gene>
    <name evidence="5" type="ORF">ED28_12805</name>
</gene>
<dbReference type="RefSeq" id="WP_128178462.1">
    <property type="nucleotide sequence ID" value="NZ_CP071409.1"/>
</dbReference>
<dbReference type="Gene3D" id="3.40.190.10">
    <property type="entry name" value="Periplasmic binding protein-like II"/>
    <property type="match status" value="2"/>
</dbReference>
<feature type="signal peptide" evidence="4">
    <location>
        <begin position="1"/>
        <end position="22"/>
    </location>
</feature>
<dbReference type="GO" id="GO:0042956">
    <property type="term" value="P:maltodextrin transmembrane transport"/>
    <property type="evidence" value="ECO:0007669"/>
    <property type="project" value="TreeGrafter"/>
</dbReference>
<dbReference type="EMBL" id="JMEE01000036">
    <property type="protein sequence ID" value="RWR01371.1"/>
    <property type="molecule type" value="Genomic_DNA"/>
</dbReference>
<feature type="chain" id="PRO_5019045260" evidence="4">
    <location>
        <begin position="23"/>
        <end position="421"/>
    </location>
</feature>
<dbReference type="GO" id="GO:0015768">
    <property type="term" value="P:maltose transport"/>
    <property type="evidence" value="ECO:0007669"/>
    <property type="project" value="TreeGrafter"/>
</dbReference>
<dbReference type="GO" id="GO:0030313">
    <property type="term" value="C:cell envelope"/>
    <property type="evidence" value="ECO:0007669"/>
    <property type="project" value="UniProtKB-ARBA"/>
</dbReference>
<evidence type="ECO:0000313" key="6">
    <source>
        <dbReference type="Proteomes" id="UP000288794"/>
    </source>
</evidence>